<organism evidence="1 2">
    <name type="scientific">Candidatus Scatousia excrementigallinarum</name>
    <dbReference type="NCBI Taxonomy" id="2840935"/>
    <lineage>
        <taxon>Bacteria</taxon>
        <taxon>Candidatus Scatousia</taxon>
    </lineage>
</organism>
<dbReference type="AlphaFoldDB" id="A0A9D1JMA0"/>
<reference evidence="1" key="1">
    <citation type="submission" date="2020-10" db="EMBL/GenBank/DDBJ databases">
        <authorList>
            <person name="Gilroy R."/>
        </authorList>
    </citation>
    <scope>NUCLEOTIDE SEQUENCE</scope>
    <source>
        <strain evidence="1">6276</strain>
    </source>
</reference>
<accession>A0A9D1JMA0</accession>
<reference evidence="1" key="2">
    <citation type="journal article" date="2021" name="PeerJ">
        <title>Extensive microbial diversity within the chicken gut microbiome revealed by metagenomics and culture.</title>
        <authorList>
            <person name="Gilroy R."/>
            <person name="Ravi A."/>
            <person name="Getino M."/>
            <person name="Pursley I."/>
            <person name="Horton D.L."/>
            <person name="Alikhan N.F."/>
            <person name="Baker D."/>
            <person name="Gharbi K."/>
            <person name="Hall N."/>
            <person name="Watson M."/>
            <person name="Adriaenssens E.M."/>
            <person name="Foster-Nyarko E."/>
            <person name="Jarju S."/>
            <person name="Secka A."/>
            <person name="Antonio M."/>
            <person name="Oren A."/>
            <person name="Chaudhuri R.R."/>
            <person name="La Ragione R."/>
            <person name="Hildebrand F."/>
            <person name="Pallen M.J."/>
        </authorList>
    </citation>
    <scope>NUCLEOTIDE SEQUENCE</scope>
    <source>
        <strain evidence="1">6276</strain>
    </source>
</reference>
<comment type="caution">
    <text evidence="1">The sequence shown here is derived from an EMBL/GenBank/DDBJ whole genome shotgun (WGS) entry which is preliminary data.</text>
</comment>
<protein>
    <submittedName>
        <fullName evidence="1">Uncharacterized protein</fullName>
    </submittedName>
</protein>
<proteinExistence type="predicted"/>
<dbReference type="EMBL" id="DVIU01000075">
    <property type="protein sequence ID" value="HIS35673.1"/>
    <property type="molecule type" value="Genomic_DNA"/>
</dbReference>
<dbReference type="Proteomes" id="UP000823928">
    <property type="component" value="Unassembled WGS sequence"/>
</dbReference>
<evidence type="ECO:0000313" key="2">
    <source>
        <dbReference type="Proteomes" id="UP000823928"/>
    </source>
</evidence>
<evidence type="ECO:0000313" key="1">
    <source>
        <dbReference type="EMBL" id="HIS35673.1"/>
    </source>
</evidence>
<name>A0A9D1JMA0_9BACT</name>
<sequence>MEIKTTYIGKNSKGVSGIWCGFKPEDAIITREYKILNPDEGNILKHKESGREYKKVILTNENEINDYEEIDGESNNDLTI</sequence>
<gene>
    <name evidence="1" type="ORF">IAC10_03465</name>
</gene>